<evidence type="ECO:0000256" key="12">
    <source>
        <dbReference type="ARBA" id="ARBA00024057"/>
    </source>
</evidence>
<comment type="caution">
    <text evidence="17">The sequence shown here is derived from an EMBL/GenBank/DDBJ whole genome shotgun (WGS) entry which is preliminary data.</text>
</comment>
<dbReference type="PROSITE" id="PS51567">
    <property type="entry name" value="SAM_MT43_SUVAR420_1"/>
    <property type="match status" value="1"/>
</dbReference>
<feature type="compositionally biased region" description="Polar residues" evidence="15">
    <location>
        <begin position="664"/>
        <end position="696"/>
    </location>
</feature>
<dbReference type="GO" id="GO:0032259">
    <property type="term" value="P:methylation"/>
    <property type="evidence" value="ECO:0007669"/>
    <property type="project" value="UniProtKB-KW"/>
</dbReference>
<keyword evidence="7" id="KW-0489">Methyltransferase</keyword>
<protein>
    <recommendedName>
        <fullName evidence="5">Histone-lysine N-methyltransferase SET9</fullName>
        <ecNumber evidence="12">2.1.1.372</ecNumber>
    </recommendedName>
    <alternativeName>
        <fullName evidence="4">Histone-lysine N-methyltransferase set9</fullName>
    </alternativeName>
    <alternativeName>
        <fullName evidence="13">SET domain protein 9</fullName>
    </alternativeName>
</protein>
<evidence type="ECO:0000313" key="18">
    <source>
        <dbReference type="Proteomes" id="UP001310890"/>
    </source>
</evidence>
<feature type="compositionally biased region" description="Basic and acidic residues" evidence="15">
    <location>
        <begin position="823"/>
        <end position="843"/>
    </location>
</feature>
<feature type="compositionally biased region" description="Acidic residues" evidence="15">
    <location>
        <begin position="630"/>
        <end position="639"/>
    </location>
</feature>
<evidence type="ECO:0000256" key="13">
    <source>
        <dbReference type="ARBA" id="ARBA00030653"/>
    </source>
</evidence>
<name>A0AAN7TX67_9PEZI</name>
<feature type="domain" description="SET" evidence="16">
    <location>
        <begin position="120"/>
        <end position="233"/>
    </location>
</feature>
<feature type="compositionally biased region" description="Low complexity" evidence="15">
    <location>
        <begin position="585"/>
        <end position="599"/>
    </location>
</feature>
<sequence length="856" mass="96171">MPRQAADLEEALLKKGGLTLSQLANYDDLITDALVDRVWFWSSIRKLKPAYHPCRGISEEEICHILQHNVIIDKEPTVAHKKLLELPGIRKYYRSLRTEDEKEHFERHLRKYINIYLPDCPFEVTTTNRYTIMTSEAAIVARKRIKRGEQIKWLSGIQVEMTEQEEKELSSRTDFSIVLSSRRKRPSLFLGPARFANHDCDSNARLSTQGPHGIQILARRDIAVGEEITVRYGDDYFGEDNCECLCATCETNLRNGWDPRGPVIKNDSTDEEDSDEEDKKKKRKSEIRQDRAVAPISKKRKRGEDVPASSARQNETVSKGPGPGRPRKYPLPPGETMSKYKRRKAEAEARARGETFDPNTFVSRPNTAKSEQGRHAQTSPARHQRRSPADDVLGRIVRLLNMVGDRTMAEREYKGRGRLSGMESVKSSSSEVAETECDQPSVHDESETRDGVHLPDDEIEPDPASRALKAKGSAKVDGSGDDTKTTPYKISVSRAASAVSEAAANAGEDRDVMDIIISDITCSRVGETAVESSTADLHREAAIDDIWSVPDSPAPEPPPSTKRREGRCVDRLQAESASPSSNEMADSSSNGSMASSATSLETQSGDDPFMAGSIAERICDLLTTRAPADVETEDVDEDLNQIVEHTPRRGRKTEAERLREADEMSQSHSMTPKLGQQQTRLVQAADPTSRSTSYPITSIEEPEPSQPPKDNEHRGTPRRAGDHHLCAALLTTPYHRWVSCRNCDDYFLQSEAYLTRIACPRCERHSKLYGFYWPKTDREGKGDLEERVTDHRLVHRFLEPEEERNERKGRKTLVGLVRERELDGEGRSVARGSEDTESMEPRGRGTGVRRLLRSTM</sequence>
<evidence type="ECO:0000256" key="3">
    <source>
        <dbReference type="ARBA" id="ARBA00004286"/>
    </source>
</evidence>
<evidence type="ECO:0000256" key="11">
    <source>
        <dbReference type="ARBA" id="ARBA00023242"/>
    </source>
</evidence>
<evidence type="ECO:0000256" key="4">
    <source>
        <dbReference type="ARBA" id="ARBA00014232"/>
    </source>
</evidence>
<feature type="compositionally biased region" description="Basic and acidic residues" evidence="15">
    <location>
        <begin position="345"/>
        <end position="355"/>
    </location>
</feature>
<dbReference type="InterPro" id="IPR001214">
    <property type="entry name" value="SET_dom"/>
</dbReference>
<evidence type="ECO:0000256" key="10">
    <source>
        <dbReference type="ARBA" id="ARBA00022853"/>
    </source>
</evidence>
<dbReference type="EMBL" id="JAVRRL010000002">
    <property type="protein sequence ID" value="KAK5118440.1"/>
    <property type="molecule type" value="Genomic_DNA"/>
</dbReference>
<dbReference type="Gene3D" id="1.10.10.1700">
    <property type="entry name" value="Histone-lysine N-methyltransferase"/>
    <property type="match status" value="1"/>
</dbReference>
<evidence type="ECO:0000256" key="8">
    <source>
        <dbReference type="ARBA" id="ARBA00022679"/>
    </source>
</evidence>
<comment type="subcellular location">
    <subcellularLocation>
        <location evidence="3">Chromosome</location>
    </subcellularLocation>
    <subcellularLocation>
        <location evidence="2">Nucleus</location>
    </subcellularLocation>
</comment>
<dbReference type="GO" id="GO:0005634">
    <property type="term" value="C:nucleus"/>
    <property type="evidence" value="ECO:0007669"/>
    <property type="project" value="UniProtKB-SubCell"/>
</dbReference>
<organism evidence="17 18">
    <name type="scientific">Meristemomyces frigidus</name>
    <dbReference type="NCBI Taxonomy" id="1508187"/>
    <lineage>
        <taxon>Eukaryota</taxon>
        <taxon>Fungi</taxon>
        <taxon>Dikarya</taxon>
        <taxon>Ascomycota</taxon>
        <taxon>Pezizomycotina</taxon>
        <taxon>Dothideomycetes</taxon>
        <taxon>Dothideomycetidae</taxon>
        <taxon>Mycosphaerellales</taxon>
        <taxon>Teratosphaeriaceae</taxon>
        <taxon>Meristemomyces</taxon>
    </lineage>
</organism>
<evidence type="ECO:0000256" key="15">
    <source>
        <dbReference type="SAM" id="MobiDB-lite"/>
    </source>
</evidence>
<dbReference type="GO" id="GO:0140943">
    <property type="term" value="F:histone H4K20 trimethyltransferase activity"/>
    <property type="evidence" value="ECO:0007669"/>
    <property type="project" value="UniProtKB-EC"/>
</dbReference>
<feature type="compositionally biased region" description="Polar residues" evidence="15">
    <location>
        <begin position="357"/>
        <end position="381"/>
    </location>
</feature>
<evidence type="ECO:0000256" key="7">
    <source>
        <dbReference type="ARBA" id="ARBA00022603"/>
    </source>
</evidence>
<keyword evidence="6" id="KW-0158">Chromosome</keyword>
<evidence type="ECO:0000256" key="1">
    <source>
        <dbReference type="ARBA" id="ARBA00001984"/>
    </source>
</evidence>
<feature type="compositionally biased region" description="Basic and acidic residues" evidence="15">
    <location>
        <begin position="709"/>
        <end position="719"/>
    </location>
</feature>
<keyword evidence="9" id="KW-0949">S-adenosyl-L-methionine</keyword>
<evidence type="ECO:0000259" key="16">
    <source>
        <dbReference type="PROSITE" id="PS50280"/>
    </source>
</evidence>
<gene>
    <name evidence="17" type="ORF">LTR62_002954</name>
</gene>
<dbReference type="Pfam" id="PF00856">
    <property type="entry name" value="SET"/>
    <property type="match status" value="1"/>
</dbReference>
<evidence type="ECO:0000256" key="5">
    <source>
        <dbReference type="ARBA" id="ARBA00015413"/>
    </source>
</evidence>
<dbReference type="PANTHER" id="PTHR12977">
    <property type="entry name" value="SUPPRESSOR OF VARIEGATION 4-20-RELATED"/>
    <property type="match status" value="1"/>
</dbReference>
<accession>A0AAN7TX67</accession>
<feature type="region of interest" description="Disordered" evidence="15">
    <location>
        <begin position="256"/>
        <end position="488"/>
    </location>
</feature>
<dbReference type="InterPro" id="IPR025783">
    <property type="entry name" value="Set9_fungi"/>
</dbReference>
<keyword evidence="10" id="KW-0156">Chromatin regulator</keyword>
<dbReference type="CDD" id="cd10524">
    <property type="entry name" value="SET_Suv4-20-like"/>
    <property type="match status" value="1"/>
</dbReference>
<evidence type="ECO:0000256" key="14">
    <source>
        <dbReference type="ARBA" id="ARBA00048081"/>
    </source>
</evidence>
<feature type="compositionally biased region" description="Low complexity" evidence="15">
    <location>
        <begin position="420"/>
        <end position="432"/>
    </location>
</feature>
<proteinExistence type="predicted"/>
<feature type="compositionally biased region" description="Basic and acidic residues" evidence="15">
    <location>
        <begin position="562"/>
        <end position="573"/>
    </location>
</feature>
<feature type="region of interest" description="Disordered" evidence="15">
    <location>
        <begin position="529"/>
        <end position="611"/>
    </location>
</feature>
<dbReference type="Proteomes" id="UP001310890">
    <property type="component" value="Unassembled WGS sequence"/>
</dbReference>
<feature type="region of interest" description="Disordered" evidence="15">
    <location>
        <begin position="823"/>
        <end position="846"/>
    </location>
</feature>
<feature type="region of interest" description="Disordered" evidence="15">
    <location>
        <begin position="626"/>
        <end position="719"/>
    </location>
</feature>
<evidence type="ECO:0000256" key="6">
    <source>
        <dbReference type="ARBA" id="ARBA00022454"/>
    </source>
</evidence>
<feature type="compositionally biased region" description="Basic and acidic residues" evidence="15">
    <location>
        <begin position="441"/>
        <end position="456"/>
    </location>
</feature>
<dbReference type="GO" id="GO:0005694">
    <property type="term" value="C:chromosome"/>
    <property type="evidence" value="ECO:0007669"/>
    <property type="project" value="UniProtKB-SubCell"/>
</dbReference>
<dbReference type="InterPro" id="IPR046341">
    <property type="entry name" value="SET_dom_sf"/>
</dbReference>
<comment type="catalytic activity">
    <reaction evidence="14">
        <text>L-lysyl(20)-[histone H4] + 3 S-adenosyl-L-methionine = N(6),N(6),N(6)-trimethyl-L-lysyl(20)-[histone H4] + 3 S-adenosyl-L-homocysteine + 3 H(+)</text>
        <dbReference type="Rhea" id="RHEA:64456"/>
        <dbReference type="Rhea" id="RHEA-COMP:15554"/>
        <dbReference type="Rhea" id="RHEA-COMP:15998"/>
        <dbReference type="ChEBI" id="CHEBI:15378"/>
        <dbReference type="ChEBI" id="CHEBI:29969"/>
        <dbReference type="ChEBI" id="CHEBI:57856"/>
        <dbReference type="ChEBI" id="CHEBI:59789"/>
        <dbReference type="ChEBI" id="CHEBI:61961"/>
        <dbReference type="EC" id="2.1.1.372"/>
    </reaction>
</comment>
<keyword evidence="11" id="KW-0539">Nucleus</keyword>
<dbReference type="PANTHER" id="PTHR12977:SF4">
    <property type="entry name" value="HISTONE-LYSINE N-METHYLTRANSFERASE KMT5B"/>
    <property type="match status" value="1"/>
</dbReference>
<feature type="compositionally biased region" description="Polar residues" evidence="15">
    <location>
        <begin position="575"/>
        <end position="584"/>
    </location>
</feature>
<evidence type="ECO:0000256" key="9">
    <source>
        <dbReference type="ARBA" id="ARBA00022691"/>
    </source>
</evidence>
<keyword evidence="8" id="KW-0808">Transferase</keyword>
<comment type="function">
    <text evidence="1">Histone methyltransferase that trimethylates 'Lys-20' of histone H4 to form H4K20me3.</text>
</comment>
<dbReference type="SMART" id="SM00317">
    <property type="entry name" value="SET"/>
    <property type="match status" value="1"/>
</dbReference>
<dbReference type="InterPro" id="IPR041938">
    <property type="entry name" value="Hist-Lys_N-MTase_N"/>
</dbReference>
<dbReference type="PROSITE" id="PS50280">
    <property type="entry name" value="SET"/>
    <property type="match status" value="1"/>
</dbReference>
<dbReference type="AlphaFoldDB" id="A0AAN7TX67"/>
<dbReference type="Gene3D" id="2.170.270.10">
    <property type="entry name" value="SET domain"/>
    <property type="match status" value="1"/>
</dbReference>
<dbReference type="InterPro" id="IPR039977">
    <property type="entry name" value="Suv4-20/Set9"/>
</dbReference>
<feature type="compositionally biased region" description="Basic and acidic residues" evidence="15">
    <location>
        <begin position="652"/>
        <end position="662"/>
    </location>
</feature>
<evidence type="ECO:0000256" key="2">
    <source>
        <dbReference type="ARBA" id="ARBA00004123"/>
    </source>
</evidence>
<reference evidence="17" key="1">
    <citation type="submission" date="2023-08" db="EMBL/GenBank/DDBJ databases">
        <title>Black Yeasts Isolated from many extreme environments.</title>
        <authorList>
            <person name="Coleine C."/>
            <person name="Stajich J.E."/>
            <person name="Selbmann L."/>
        </authorList>
    </citation>
    <scope>NUCLEOTIDE SEQUENCE</scope>
    <source>
        <strain evidence="17">CCFEE 5401</strain>
    </source>
</reference>
<evidence type="ECO:0000313" key="17">
    <source>
        <dbReference type="EMBL" id="KAK5118440.1"/>
    </source>
</evidence>
<dbReference type="EC" id="2.1.1.372" evidence="12"/>
<dbReference type="SUPFAM" id="SSF82199">
    <property type="entry name" value="SET domain"/>
    <property type="match status" value="1"/>
</dbReference>